<proteinExistence type="predicted"/>
<evidence type="ECO:0000313" key="1">
    <source>
        <dbReference type="EMBL" id="CEG49778.1"/>
    </source>
</evidence>
<name>A0A0P1B6Q6_PLAHL</name>
<dbReference type="EMBL" id="CCYD01003092">
    <property type="protein sequence ID" value="CEG49778.1"/>
    <property type="molecule type" value="Genomic_DNA"/>
</dbReference>
<reference evidence="2" key="1">
    <citation type="submission" date="2014-09" db="EMBL/GenBank/DDBJ databases">
        <authorList>
            <person name="Sharma Rahul"/>
            <person name="Thines Marco"/>
        </authorList>
    </citation>
    <scope>NUCLEOTIDE SEQUENCE [LARGE SCALE GENOMIC DNA]</scope>
</reference>
<dbReference type="Proteomes" id="UP000054928">
    <property type="component" value="Unassembled WGS sequence"/>
</dbReference>
<keyword evidence="2" id="KW-1185">Reference proteome</keyword>
<sequence>MKCKSPNLKIHQALIYRLQKEYVDNAVTIAPLMGGQNLSLHKVTRIGADNS</sequence>
<dbReference type="GeneID" id="36402579"/>
<accession>A0A0P1B6Q6</accession>
<protein>
    <submittedName>
        <fullName evidence="1">Uncharacterized protein</fullName>
    </submittedName>
</protein>
<organism evidence="1 2">
    <name type="scientific">Plasmopara halstedii</name>
    <name type="common">Downy mildew of sunflower</name>
    <dbReference type="NCBI Taxonomy" id="4781"/>
    <lineage>
        <taxon>Eukaryota</taxon>
        <taxon>Sar</taxon>
        <taxon>Stramenopiles</taxon>
        <taxon>Oomycota</taxon>
        <taxon>Peronosporomycetes</taxon>
        <taxon>Peronosporales</taxon>
        <taxon>Peronosporaceae</taxon>
        <taxon>Plasmopara</taxon>
    </lineage>
</organism>
<evidence type="ECO:0000313" key="2">
    <source>
        <dbReference type="Proteomes" id="UP000054928"/>
    </source>
</evidence>
<dbReference type="RefSeq" id="XP_024586147.1">
    <property type="nucleotide sequence ID" value="XM_024721005.1"/>
</dbReference>
<dbReference type="AlphaFoldDB" id="A0A0P1B6Q6"/>